<feature type="domain" description="DUF218" evidence="3">
    <location>
        <begin position="63"/>
        <end position="191"/>
    </location>
</feature>
<evidence type="ECO:0000259" key="3">
    <source>
        <dbReference type="Pfam" id="PF02698"/>
    </source>
</evidence>
<feature type="transmembrane region" description="Helical" evidence="2">
    <location>
        <begin position="21"/>
        <end position="43"/>
    </location>
</feature>
<name>A0ABX1JXI5_9CELL</name>
<accession>A0ABX1JXI5</accession>
<keyword evidence="2" id="KW-0812">Transmembrane</keyword>
<dbReference type="InterPro" id="IPR003848">
    <property type="entry name" value="DUF218"/>
</dbReference>
<sequence length="237" mass="25069">MSWFRRRGAGARLSIAAVTRVRRLATLGAGVLGAAVVGTFLVVQGVGQSAVRASVEEVPDTPVVIVPGAGLRPDGSPSTYLRRRLDAAADLYARGTVQVVLVSGDNSTRWHDEPTAMRDWLVDRGVPADRIVRDHAGLDTHDTCVRAHDVFGVEQAVVVTQSYHLRRMLFSCREAGIDVTGVGVSAASVEPAKAVVYRVREVPASLRAAWDAATSRPPALGGPRETGVDDALATADG</sequence>
<dbReference type="PANTHER" id="PTHR30336:SF6">
    <property type="entry name" value="INTEGRAL MEMBRANE PROTEIN"/>
    <property type="match status" value="1"/>
</dbReference>
<organism evidence="4 5">
    <name type="scientific">Cellulomonas septica</name>
    <dbReference type="NCBI Taxonomy" id="285080"/>
    <lineage>
        <taxon>Bacteria</taxon>
        <taxon>Bacillati</taxon>
        <taxon>Actinomycetota</taxon>
        <taxon>Actinomycetes</taxon>
        <taxon>Micrococcales</taxon>
        <taxon>Cellulomonadaceae</taxon>
        <taxon>Cellulomonas</taxon>
    </lineage>
</organism>
<comment type="caution">
    <text evidence="4">The sequence shown here is derived from an EMBL/GenBank/DDBJ whole genome shotgun (WGS) entry which is preliminary data.</text>
</comment>
<keyword evidence="2" id="KW-1133">Transmembrane helix</keyword>
<dbReference type="EMBL" id="JAAXOY010000092">
    <property type="protein sequence ID" value="NKY39043.1"/>
    <property type="molecule type" value="Genomic_DNA"/>
</dbReference>
<dbReference type="CDD" id="cd06259">
    <property type="entry name" value="YdcF-like"/>
    <property type="match status" value="1"/>
</dbReference>
<dbReference type="PANTHER" id="PTHR30336">
    <property type="entry name" value="INNER MEMBRANE PROTEIN, PROBABLE PERMEASE"/>
    <property type="match status" value="1"/>
</dbReference>
<evidence type="ECO:0000256" key="1">
    <source>
        <dbReference type="SAM" id="MobiDB-lite"/>
    </source>
</evidence>
<evidence type="ECO:0000313" key="4">
    <source>
        <dbReference type="EMBL" id="NKY39043.1"/>
    </source>
</evidence>
<gene>
    <name evidence="4" type="ORF">HGA02_05690</name>
</gene>
<proteinExistence type="predicted"/>
<keyword evidence="5" id="KW-1185">Reference proteome</keyword>
<dbReference type="InterPro" id="IPR051599">
    <property type="entry name" value="Cell_Envelope_Assoc"/>
</dbReference>
<keyword evidence="2" id="KW-0472">Membrane</keyword>
<evidence type="ECO:0000256" key="2">
    <source>
        <dbReference type="SAM" id="Phobius"/>
    </source>
</evidence>
<feature type="region of interest" description="Disordered" evidence="1">
    <location>
        <begin position="214"/>
        <end position="237"/>
    </location>
</feature>
<protein>
    <submittedName>
        <fullName evidence="4">DUF218 domain-containing protein</fullName>
    </submittedName>
</protein>
<evidence type="ECO:0000313" key="5">
    <source>
        <dbReference type="Proteomes" id="UP000777774"/>
    </source>
</evidence>
<dbReference type="Proteomes" id="UP000777774">
    <property type="component" value="Unassembled WGS sequence"/>
</dbReference>
<reference evidence="4 5" key="1">
    <citation type="submission" date="2020-04" db="EMBL/GenBank/DDBJ databases">
        <title>MicrobeNet Type strains.</title>
        <authorList>
            <person name="Nicholson A.C."/>
        </authorList>
    </citation>
    <scope>NUCLEOTIDE SEQUENCE [LARGE SCALE GENOMIC DNA]</scope>
    <source>
        <strain evidence="4 5">ATCC BAA-787</strain>
    </source>
</reference>
<dbReference type="Pfam" id="PF02698">
    <property type="entry name" value="DUF218"/>
    <property type="match status" value="1"/>
</dbReference>